<gene>
    <name evidence="4" type="primary">phoU</name>
    <name evidence="4" type="ORF">ABDB84_06385</name>
</gene>
<dbReference type="InterPro" id="IPR028366">
    <property type="entry name" value="PhoU"/>
</dbReference>
<comment type="similarity">
    <text evidence="1 2">Belongs to the PhoU family.</text>
</comment>
<dbReference type="Proteomes" id="UP001410394">
    <property type="component" value="Unassembled WGS sequence"/>
</dbReference>
<evidence type="ECO:0000313" key="5">
    <source>
        <dbReference type="Proteomes" id="UP001410394"/>
    </source>
</evidence>
<comment type="subcellular location">
    <subcellularLocation>
        <location evidence="2">Cytoplasm</location>
    </subcellularLocation>
</comment>
<dbReference type="Gene3D" id="1.20.58.220">
    <property type="entry name" value="Phosphate transport system protein phou homolog 2, domain 2"/>
    <property type="match status" value="1"/>
</dbReference>
<dbReference type="InterPro" id="IPR026022">
    <property type="entry name" value="PhoU_dom"/>
</dbReference>
<feature type="domain" description="PhoU" evidence="3">
    <location>
        <begin position="126"/>
        <end position="209"/>
    </location>
</feature>
<organism evidence="4 5">
    <name type="scientific">Uliginosibacterium sediminicola</name>
    <dbReference type="NCBI Taxonomy" id="2024550"/>
    <lineage>
        <taxon>Bacteria</taxon>
        <taxon>Pseudomonadati</taxon>
        <taxon>Pseudomonadota</taxon>
        <taxon>Betaproteobacteria</taxon>
        <taxon>Rhodocyclales</taxon>
        <taxon>Zoogloeaceae</taxon>
        <taxon>Uliginosibacterium</taxon>
    </lineage>
</organism>
<protein>
    <recommendedName>
        <fullName evidence="2">Phosphate-specific transport system accessory protein PhoU</fullName>
    </recommendedName>
</protein>
<dbReference type="PIRSF" id="PIRSF003107">
    <property type="entry name" value="PhoU"/>
    <property type="match status" value="1"/>
</dbReference>
<keyword evidence="2" id="KW-0592">Phosphate transport</keyword>
<dbReference type="PANTHER" id="PTHR42930:SF3">
    <property type="entry name" value="PHOSPHATE-SPECIFIC TRANSPORT SYSTEM ACCESSORY PROTEIN PHOU"/>
    <property type="match status" value="1"/>
</dbReference>
<comment type="caution">
    <text evidence="4">The sequence shown here is derived from an EMBL/GenBank/DDBJ whole genome shotgun (WGS) entry which is preliminary data.</text>
</comment>
<evidence type="ECO:0000256" key="1">
    <source>
        <dbReference type="ARBA" id="ARBA00008107"/>
    </source>
</evidence>
<dbReference type="NCBIfam" id="TIGR02135">
    <property type="entry name" value="phoU_full"/>
    <property type="match status" value="1"/>
</dbReference>
<keyword evidence="2" id="KW-0963">Cytoplasm</keyword>
<dbReference type="PANTHER" id="PTHR42930">
    <property type="entry name" value="PHOSPHATE-SPECIFIC TRANSPORT SYSTEM ACCESSORY PROTEIN PHOU"/>
    <property type="match status" value="1"/>
</dbReference>
<keyword evidence="5" id="KW-1185">Reference proteome</keyword>
<keyword evidence="2" id="KW-0813">Transport</keyword>
<reference evidence="4 5" key="1">
    <citation type="journal article" date="2018" name="Int. J. Syst. Evol. Microbiol.">
        <title>Uliginosibacterium sediminicola sp. nov., isolated from freshwater sediment.</title>
        <authorList>
            <person name="Hwang W.M."/>
            <person name="Kim S.M."/>
            <person name="Kang K."/>
            <person name="Ahn T.Y."/>
        </authorList>
    </citation>
    <scope>NUCLEOTIDE SEQUENCE [LARGE SCALE GENOMIC DNA]</scope>
    <source>
        <strain evidence="4 5">M1-21</strain>
    </source>
</reference>
<evidence type="ECO:0000313" key="4">
    <source>
        <dbReference type="EMBL" id="MEN3068100.1"/>
    </source>
</evidence>
<comment type="function">
    <text evidence="2">Plays a role in the regulation of phosphate uptake.</text>
</comment>
<comment type="subunit">
    <text evidence="2">Homodimer.</text>
</comment>
<dbReference type="EMBL" id="JBDIVE010000002">
    <property type="protein sequence ID" value="MEN3068100.1"/>
    <property type="molecule type" value="Genomic_DNA"/>
</dbReference>
<evidence type="ECO:0000256" key="2">
    <source>
        <dbReference type="PIRNR" id="PIRNR003107"/>
    </source>
</evidence>
<evidence type="ECO:0000259" key="3">
    <source>
        <dbReference type="Pfam" id="PF01895"/>
    </source>
</evidence>
<dbReference type="Pfam" id="PF01895">
    <property type="entry name" value="PhoU"/>
    <property type="match status" value="2"/>
</dbReference>
<feature type="domain" description="PhoU" evidence="3">
    <location>
        <begin position="21"/>
        <end position="107"/>
    </location>
</feature>
<accession>A0ABU9YWL0</accession>
<dbReference type="InterPro" id="IPR038078">
    <property type="entry name" value="PhoU-like_sf"/>
</dbReference>
<name>A0ABU9YWL0_9RHOO</name>
<dbReference type="RefSeq" id="WP_345918863.1">
    <property type="nucleotide sequence ID" value="NZ_JBDIVE010000002.1"/>
</dbReference>
<sequence length="234" mass="26007">MSDHTVRQYDVELESIRTRVLQMGGYVELQVVKALEGMLTGDQATIDRVIENDRRVNELEVDLDEACANIIAKRQPAANDLRSILAVSRVVTDLERVGDEAKKIAKVARAIHTPDAIATTPRVQLQHLGNLAIELLRKGLDSMARLDVIAAAEVVSQDKDVDGEFKGVMRQLITYMMEDPRTISRSIDILFAAKALERIGDHAKNVAQHVVFLVRGRDVRHLGVDEIRQAAEGL</sequence>
<proteinExistence type="inferred from homology"/>
<dbReference type="SUPFAM" id="SSF109755">
    <property type="entry name" value="PhoU-like"/>
    <property type="match status" value="1"/>
</dbReference>